<evidence type="ECO:0000256" key="4">
    <source>
        <dbReference type="ARBA" id="ARBA00022272"/>
    </source>
</evidence>
<evidence type="ECO:0000256" key="8">
    <source>
        <dbReference type="ARBA" id="ARBA00023235"/>
    </source>
</evidence>
<keyword evidence="5 9" id="KW-0028">Amino-acid biosynthesis</keyword>
<evidence type="ECO:0000256" key="3">
    <source>
        <dbReference type="ARBA" id="ARBA00012572"/>
    </source>
</evidence>
<comment type="caution">
    <text evidence="11">The sequence shown here is derived from an EMBL/GenBank/DDBJ whole genome shotgun (WGS) entry which is preliminary data.</text>
</comment>
<dbReference type="PANTHER" id="PTHR42894">
    <property type="entry name" value="N-(5'-PHOSPHORIBOSYL)ANTHRANILATE ISOMERASE"/>
    <property type="match status" value="1"/>
</dbReference>
<evidence type="ECO:0000256" key="6">
    <source>
        <dbReference type="ARBA" id="ARBA00022822"/>
    </source>
</evidence>
<proteinExistence type="inferred from homology"/>
<organism evidence="11 14">
    <name type="scientific">Bacteroides ovatus</name>
    <dbReference type="NCBI Taxonomy" id="28116"/>
    <lineage>
        <taxon>Bacteria</taxon>
        <taxon>Pseudomonadati</taxon>
        <taxon>Bacteroidota</taxon>
        <taxon>Bacteroidia</taxon>
        <taxon>Bacteroidales</taxon>
        <taxon>Bacteroidaceae</taxon>
        <taxon>Bacteroides</taxon>
    </lineage>
</organism>
<evidence type="ECO:0000313" key="14">
    <source>
        <dbReference type="Proteomes" id="UP000473905"/>
    </source>
</evidence>
<dbReference type="UniPathway" id="UPA00035">
    <property type="reaction ID" value="UER00042"/>
</dbReference>
<keyword evidence="14" id="KW-1185">Reference proteome</keyword>
<dbReference type="Proteomes" id="UP000435985">
    <property type="component" value="Unassembled WGS sequence"/>
</dbReference>
<reference evidence="13 14" key="1">
    <citation type="journal article" date="2019" name="Nat. Med.">
        <title>A library of human gut bacterial isolates paired with longitudinal multiomics data enables mechanistic microbiome research.</title>
        <authorList>
            <person name="Poyet M."/>
            <person name="Groussin M."/>
            <person name="Gibbons S.M."/>
            <person name="Avila-Pacheco J."/>
            <person name="Jiang X."/>
            <person name="Kearney S.M."/>
            <person name="Perrotta A.R."/>
            <person name="Berdy B."/>
            <person name="Zhao S."/>
            <person name="Lieberman T.D."/>
            <person name="Swanson P.K."/>
            <person name="Smith M."/>
            <person name="Roesemann S."/>
            <person name="Alexander J.E."/>
            <person name="Rich S.A."/>
            <person name="Livny J."/>
            <person name="Vlamakis H."/>
            <person name="Clish C."/>
            <person name="Bullock K."/>
            <person name="Deik A."/>
            <person name="Scott J."/>
            <person name="Pierce K.A."/>
            <person name="Xavier R.J."/>
            <person name="Alm E.J."/>
        </authorList>
    </citation>
    <scope>NUCLEOTIDE SEQUENCE [LARGE SCALE GENOMIC DNA]</scope>
    <source>
        <strain evidence="11 14">BIOML-A134</strain>
        <strain evidence="12 13">BIOML-A14</strain>
    </source>
</reference>
<dbReference type="AlphaFoldDB" id="A0A5M5EGZ5"/>
<dbReference type="InterPro" id="IPR011060">
    <property type="entry name" value="RibuloseP-bd_barrel"/>
</dbReference>
<evidence type="ECO:0000256" key="5">
    <source>
        <dbReference type="ARBA" id="ARBA00022605"/>
    </source>
</evidence>
<dbReference type="EC" id="5.3.1.24" evidence="3 9"/>
<keyword evidence="8 9" id="KW-0413">Isomerase</keyword>
<evidence type="ECO:0000313" key="13">
    <source>
        <dbReference type="Proteomes" id="UP000435985"/>
    </source>
</evidence>
<comment type="similarity">
    <text evidence="9">Belongs to the TrpF family.</text>
</comment>
<dbReference type="HAMAP" id="MF_00135">
    <property type="entry name" value="PRAI"/>
    <property type="match status" value="1"/>
</dbReference>
<dbReference type="CDD" id="cd00405">
    <property type="entry name" value="PRAI"/>
    <property type="match status" value="1"/>
</dbReference>
<dbReference type="EMBL" id="VWFO01000031">
    <property type="protein sequence ID" value="KAA4662117.1"/>
    <property type="molecule type" value="Genomic_DNA"/>
</dbReference>
<comment type="catalytic activity">
    <reaction evidence="1 9">
        <text>N-(5-phospho-beta-D-ribosyl)anthranilate = 1-(2-carboxyphenylamino)-1-deoxy-D-ribulose 5-phosphate</text>
        <dbReference type="Rhea" id="RHEA:21540"/>
        <dbReference type="ChEBI" id="CHEBI:18277"/>
        <dbReference type="ChEBI" id="CHEBI:58613"/>
        <dbReference type="EC" id="5.3.1.24"/>
    </reaction>
</comment>
<feature type="domain" description="N-(5'phosphoribosyl) anthranilate isomerase (PRAI)" evidence="10">
    <location>
        <begin position="8"/>
        <end position="203"/>
    </location>
</feature>
<dbReference type="Gene3D" id="3.20.20.70">
    <property type="entry name" value="Aldolase class I"/>
    <property type="match status" value="1"/>
</dbReference>
<comment type="pathway">
    <text evidence="2 9">Amino-acid biosynthesis; L-tryptophan biosynthesis; L-tryptophan from chorismate: step 3/5.</text>
</comment>
<sequence length="207" mass="23888">MINGKIIKVCGMREAENIQDVESIEGIDMLGFIFYPKSPRYVYELPAYLPIHARRVGVFVNEDKQIISMYADRFGLNYVQLHGNESPEYCRSLHSTGLKIIKAFSVDRPKDLRKVYDYEKVCDLFLFDTKCEQYGGSGNQFDWSILDMYNGHVTFLLSGGINSYSANALKEFKHPRLAGYDLNSRFELKPGEKDPERIRTFLNELKS</sequence>
<dbReference type="RefSeq" id="WP_004311858.1">
    <property type="nucleotide sequence ID" value="NZ_CP081917.1"/>
</dbReference>
<dbReference type="InterPro" id="IPR044643">
    <property type="entry name" value="TrpF_fam"/>
</dbReference>
<evidence type="ECO:0000259" key="10">
    <source>
        <dbReference type="Pfam" id="PF00697"/>
    </source>
</evidence>
<name>A0A5M5EGZ5_BACOV</name>
<accession>A0A5M5EGZ5</accession>
<evidence type="ECO:0000256" key="2">
    <source>
        <dbReference type="ARBA" id="ARBA00004664"/>
    </source>
</evidence>
<evidence type="ECO:0000313" key="11">
    <source>
        <dbReference type="EMBL" id="KAA4099622.1"/>
    </source>
</evidence>
<dbReference type="InterPro" id="IPR001240">
    <property type="entry name" value="PRAI_dom"/>
</dbReference>
<evidence type="ECO:0000256" key="1">
    <source>
        <dbReference type="ARBA" id="ARBA00001164"/>
    </source>
</evidence>
<dbReference type="SUPFAM" id="SSF51366">
    <property type="entry name" value="Ribulose-phoshate binding barrel"/>
    <property type="match status" value="1"/>
</dbReference>
<dbReference type="Pfam" id="PF00697">
    <property type="entry name" value="PRAI"/>
    <property type="match status" value="1"/>
</dbReference>
<dbReference type="InterPro" id="IPR013785">
    <property type="entry name" value="Aldolase_TIM"/>
</dbReference>
<evidence type="ECO:0000256" key="7">
    <source>
        <dbReference type="ARBA" id="ARBA00023141"/>
    </source>
</evidence>
<keyword evidence="7 9" id="KW-0057">Aromatic amino acid biosynthesis</keyword>
<dbReference type="Proteomes" id="UP000473905">
    <property type="component" value="Unassembled WGS sequence"/>
</dbReference>
<dbReference type="GO" id="GO:0004640">
    <property type="term" value="F:phosphoribosylanthranilate isomerase activity"/>
    <property type="evidence" value="ECO:0007669"/>
    <property type="project" value="UniProtKB-UniRule"/>
</dbReference>
<keyword evidence="6 9" id="KW-0822">Tryptophan biosynthesis</keyword>
<evidence type="ECO:0000256" key="9">
    <source>
        <dbReference type="HAMAP-Rule" id="MF_00135"/>
    </source>
</evidence>
<dbReference type="EMBL" id="VWKB01000012">
    <property type="protein sequence ID" value="KAA4099622.1"/>
    <property type="molecule type" value="Genomic_DNA"/>
</dbReference>
<protein>
    <recommendedName>
        <fullName evidence="4 9">N-(5'-phosphoribosyl)anthranilate isomerase</fullName>
        <shortName evidence="9">PRAI</shortName>
        <ecNumber evidence="3 9">5.3.1.24</ecNumber>
    </recommendedName>
</protein>
<dbReference type="GO" id="GO:0000162">
    <property type="term" value="P:L-tryptophan biosynthetic process"/>
    <property type="evidence" value="ECO:0007669"/>
    <property type="project" value="UniProtKB-UniRule"/>
</dbReference>
<dbReference type="PANTHER" id="PTHR42894:SF1">
    <property type="entry name" value="N-(5'-PHOSPHORIBOSYL)ANTHRANILATE ISOMERASE"/>
    <property type="match status" value="1"/>
</dbReference>
<gene>
    <name evidence="9" type="primary">trpF</name>
    <name evidence="12" type="ORF">F3B98_20375</name>
    <name evidence="11" type="ORF">F3D66_10255</name>
</gene>
<evidence type="ECO:0000313" key="12">
    <source>
        <dbReference type="EMBL" id="KAA4662117.1"/>
    </source>
</evidence>